<reference evidence="1 2" key="1">
    <citation type="submission" date="2017-03" db="EMBL/GenBank/DDBJ databases">
        <authorList>
            <person name="Safronova V.I."/>
            <person name="Sazanova A.L."/>
            <person name="Chirak E.R."/>
        </authorList>
    </citation>
    <scope>NUCLEOTIDE SEQUENCE [LARGE SCALE GENOMIC DNA]</scope>
    <source>
        <strain evidence="1 2">Tri-43</strain>
    </source>
</reference>
<evidence type="ECO:0000313" key="2">
    <source>
        <dbReference type="Proteomes" id="UP000290767"/>
    </source>
</evidence>
<dbReference type="Proteomes" id="UP000290767">
    <property type="component" value="Unassembled WGS sequence"/>
</dbReference>
<accession>A0A4Q1TN43</accession>
<evidence type="ECO:0000313" key="1">
    <source>
        <dbReference type="EMBL" id="RXT19783.1"/>
    </source>
</evidence>
<proteinExistence type="predicted"/>
<sequence>MPIAETFQQITTDARTASGSRRQAAKPCCAGESEDFATTGRALLKLSVRKAQMLSKYGDIACAAGSVYTL</sequence>
<dbReference type="EMBL" id="MZMU01000018">
    <property type="protein sequence ID" value="RXT19783.1"/>
    <property type="molecule type" value="Genomic_DNA"/>
</dbReference>
<organism evidence="1 2">
    <name type="scientific">Rhizobium leguminosarum</name>
    <dbReference type="NCBI Taxonomy" id="384"/>
    <lineage>
        <taxon>Bacteria</taxon>
        <taxon>Pseudomonadati</taxon>
        <taxon>Pseudomonadota</taxon>
        <taxon>Alphaproteobacteria</taxon>
        <taxon>Hyphomicrobiales</taxon>
        <taxon>Rhizobiaceae</taxon>
        <taxon>Rhizobium/Agrobacterium group</taxon>
        <taxon>Rhizobium</taxon>
    </lineage>
</organism>
<comment type="caution">
    <text evidence="1">The sequence shown here is derived from an EMBL/GenBank/DDBJ whole genome shotgun (WGS) entry which is preliminary data.</text>
</comment>
<protein>
    <submittedName>
        <fullName evidence="1">Uncharacterized protein</fullName>
    </submittedName>
</protein>
<dbReference type="AlphaFoldDB" id="A0A4Q1TN43"/>
<gene>
    <name evidence="1" type="ORF">B5P46_26200</name>
</gene>
<name>A0A4Q1TN43_RHILE</name>